<dbReference type="RefSeq" id="WP_378970666.1">
    <property type="nucleotide sequence ID" value="NZ_JBHSWN010000001.1"/>
</dbReference>
<dbReference type="InterPro" id="IPR014905">
    <property type="entry name" value="HIRAN"/>
</dbReference>
<dbReference type="SMART" id="SM00910">
    <property type="entry name" value="HIRAN"/>
    <property type="match status" value="1"/>
</dbReference>
<accession>A0ABW2BJQ9</accession>
<proteinExistence type="predicted"/>
<evidence type="ECO:0000313" key="6">
    <source>
        <dbReference type="Proteomes" id="UP001596292"/>
    </source>
</evidence>
<keyword evidence="1" id="KW-0479">Metal-binding</keyword>
<sequence>MRDPLPIVPDLDGLADTPVGIEHDGLARGEAWFTCEVAGLQFYDYHRHDDDLDVLVMPAAGDRLQLVRDPENPHDRNAIRVVWRNDRQLGHVPRTLACDVAPLLDAGASGRAYVVDAGDGEAWSCRALIVGAAAAPWHERHMRHVVREALDARPVEEGRLYRRALKRAERSADRACTMRTRRLQQAVDTLLAVPFDPGSPPSAGAAPRSPWLGPWHAAGRRSSGSRAASESRSAATRTTSR</sequence>
<keyword evidence="2" id="KW-0378">Hydrolase</keyword>
<dbReference type="Gene3D" id="3.30.70.2330">
    <property type="match status" value="1"/>
</dbReference>
<evidence type="ECO:0000256" key="2">
    <source>
        <dbReference type="ARBA" id="ARBA00022801"/>
    </source>
</evidence>
<reference evidence="6" key="1">
    <citation type="journal article" date="2019" name="Int. J. Syst. Evol. Microbiol.">
        <title>The Global Catalogue of Microorganisms (GCM) 10K type strain sequencing project: providing services to taxonomists for standard genome sequencing and annotation.</title>
        <authorList>
            <consortium name="The Broad Institute Genomics Platform"/>
            <consortium name="The Broad Institute Genome Sequencing Center for Infectious Disease"/>
            <person name="Wu L."/>
            <person name="Ma J."/>
        </authorList>
    </citation>
    <scope>NUCLEOTIDE SEQUENCE [LARGE SCALE GENOMIC DNA]</scope>
    <source>
        <strain evidence="6">CCUG 48316</strain>
    </source>
</reference>
<keyword evidence="6" id="KW-1185">Reference proteome</keyword>
<name>A0ABW2BJQ9_9HYPH</name>
<feature type="compositionally biased region" description="Low complexity" evidence="3">
    <location>
        <begin position="220"/>
        <end position="241"/>
    </location>
</feature>
<evidence type="ECO:0000259" key="4">
    <source>
        <dbReference type="SMART" id="SM00910"/>
    </source>
</evidence>
<dbReference type="Proteomes" id="UP001596292">
    <property type="component" value="Unassembled WGS sequence"/>
</dbReference>
<dbReference type="EMBL" id="JBHSWN010000001">
    <property type="protein sequence ID" value="MFC6790644.1"/>
    <property type="molecule type" value="Genomic_DNA"/>
</dbReference>
<evidence type="ECO:0000313" key="5">
    <source>
        <dbReference type="EMBL" id="MFC6790644.1"/>
    </source>
</evidence>
<feature type="domain" description="HIRAN" evidence="4">
    <location>
        <begin position="32"/>
        <end position="137"/>
    </location>
</feature>
<protein>
    <submittedName>
        <fullName evidence="5">HIRAN domain-containing protein</fullName>
    </submittedName>
</protein>
<evidence type="ECO:0000256" key="3">
    <source>
        <dbReference type="SAM" id="MobiDB-lite"/>
    </source>
</evidence>
<evidence type="ECO:0000256" key="1">
    <source>
        <dbReference type="ARBA" id="ARBA00022723"/>
    </source>
</evidence>
<comment type="caution">
    <text evidence="5">The sequence shown here is derived from an EMBL/GenBank/DDBJ whole genome shotgun (WGS) entry which is preliminary data.</text>
</comment>
<organism evidence="5 6">
    <name type="scientific">Methylobacterium komagatae</name>
    <dbReference type="NCBI Taxonomy" id="374425"/>
    <lineage>
        <taxon>Bacteria</taxon>
        <taxon>Pseudomonadati</taxon>
        <taxon>Pseudomonadota</taxon>
        <taxon>Alphaproteobacteria</taxon>
        <taxon>Hyphomicrobiales</taxon>
        <taxon>Methylobacteriaceae</taxon>
        <taxon>Methylobacterium</taxon>
    </lineage>
</organism>
<gene>
    <name evidence="5" type="ORF">ACFQE0_14110</name>
</gene>
<feature type="region of interest" description="Disordered" evidence="3">
    <location>
        <begin position="194"/>
        <end position="241"/>
    </location>
</feature>
<feature type="compositionally biased region" description="Low complexity" evidence="3">
    <location>
        <begin position="201"/>
        <end position="210"/>
    </location>
</feature>
<dbReference type="Pfam" id="PF08797">
    <property type="entry name" value="HIRAN"/>
    <property type="match status" value="1"/>
</dbReference>